<keyword evidence="4" id="KW-1185">Reference proteome</keyword>
<evidence type="ECO:0000313" key="3">
    <source>
        <dbReference type="EnsemblMetazoa" id="ASIC008128-PA"/>
    </source>
</evidence>
<organism evidence="2">
    <name type="scientific">Anopheles sinensis</name>
    <name type="common">Mosquito</name>
    <dbReference type="NCBI Taxonomy" id="74873"/>
    <lineage>
        <taxon>Eukaryota</taxon>
        <taxon>Metazoa</taxon>
        <taxon>Ecdysozoa</taxon>
        <taxon>Arthropoda</taxon>
        <taxon>Hexapoda</taxon>
        <taxon>Insecta</taxon>
        <taxon>Pterygota</taxon>
        <taxon>Neoptera</taxon>
        <taxon>Endopterygota</taxon>
        <taxon>Diptera</taxon>
        <taxon>Nematocera</taxon>
        <taxon>Culicoidea</taxon>
        <taxon>Culicidae</taxon>
        <taxon>Anophelinae</taxon>
        <taxon>Anopheles</taxon>
    </lineage>
</organism>
<evidence type="ECO:0000313" key="2">
    <source>
        <dbReference type="EMBL" id="KFB40617.1"/>
    </source>
</evidence>
<evidence type="ECO:0000313" key="4">
    <source>
        <dbReference type="Proteomes" id="UP000030765"/>
    </source>
</evidence>
<gene>
    <name evidence="2" type="ORF">ZHAS_00008128</name>
</gene>
<name>A0A084VRM3_ANOSI</name>
<feature type="region of interest" description="Disordered" evidence="1">
    <location>
        <begin position="26"/>
        <end position="66"/>
    </location>
</feature>
<reference evidence="2 4" key="1">
    <citation type="journal article" date="2014" name="BMC Genomics">
        <title>Genome sequence of Anopheles sinensis provides insight into genetics basis of mosquito competence for malaria parasites.</title>
        <authorList>
            <person name="Zhou D."/>
            <person name="Zhang D."/>
            <person name="Ding G."/>
            <person name="Shi L."/>
            <person name="Hou Q."/>
            <person name="Ye Y."/>
            <person name="Xu Y."/>
            <person name="Zhou H."/>
            <person name="Xiong C."/>
            <person name="Li S."/>
            <person name="Yu J."/>
            <person name="Hong S."/>
            <person name="Yu X."/>
            <person name="Zou P."/>
            <person name="Chen C."/>
            <person name="Chang X."/>
            <person name="Wang W."/>
            <person name="Lv Y."/>
            <person name="Sun Y."/>
            <person name="Ma L."/>
            <person name="Shen B."/>
            <person name="Zhu C."/>
        </authorList>
    </citation>
    <scope>NUCLEOTIDE SEQUENCE [LARGE SCALE GENOMIC DNA]</scope>
</reference>
<dbReference type="EnsemblMetazoa" id="ASIC008128-RA">
    <property type="protein sequence ID" value="ASIC008128-PA"/>
    <property type="gene ID" value="ASIC008128"/>
</dbReference>
<dbReference type="EMBL" id="ATLV01015748">
    <property type="status" value="NOT_ANNOTATED_CDS"/>
    <property type="molecule type" value="Genomic_DNA"/>
</dbReference>
<protein>
    <submittedName>
        <fullName evidence="2 3">Uncharacterized protein</fullName>
    </submittedName>
</protein>
<dbReference type="VEuPathDB" id="VectorBase:ASIC008128"/>
<reference evidence="3" key="2">
    <citation type="submission" date="2020-05" db="UniProtKB">
        <authorList>
            <consortium name="EnsemblMetazoa"/>
        </authorList>
    </citation>
    <scope>IDENTIFICATION</scope>
</reference>
<sequence length="110" mass="12262">MFTLGSETHSSSPWSKGCNNLVERKNVLSSNEAANKKPQRKGFKSQTEKNLASVDTRDQSKRQNRCWANVVTRQSAAEWKRAERPAGVSSRFWYGDEVAPEGQEALASAC</sequence>
<accession>A0A084VRM3</accession>
<proteinExistence type="predicted"/>
<evidence type="ECO:0000256" key="1">
    <source>
        <dbReference type="SAM" id="MobiDB-lite"/>
    </source>
</evidence>
<dbReference type="Proteomes" id="UP000030765">
    <property type="component" value="Unassembled WGS sequence"/>
</dbReference>
<dbReference type="EMBL" id="KE525033">
    <property type="protein sequence ID" value="KFB40617.1"/>
    <property type="molecule type" value="Genomic_DNA"/>
</dbReference>
<dbReference type="AlphaFoldDB" id="A0A084VRM3"/>